<feature type="compositionally biased region" description="Pro residues" evidence="1">
    <location>
        <begin position="456"/>
        <end position="468"/>
    </location>
</feature>
<evidence type="ECO:0000313" key="4">
    <source>
        <dbReference type="Proteomes" id="UP000551758"/>
    </source>
</evidence>
<feature type="region of interest" description="Disordered" evidence="1">
    <location>
        <begin position="762"/>
        <end position="812"/>
    </location>
</feature>
<evidence type="ECO:0000256" key="1">
    <source>
        <dbReference type="SAM" id="MobiDB-lite"/>
    </source>
</evidence>
<dbReference type="GO" id="GO:0003677">
    <property type="term" value="F:DNA binding"/>
    <property type="evidence" value="ECO:0007669"/>
    <property type="project" value="InterPro"/>
</dbReference>
<feature type="compositionally biased region" description="Basic residues" evidence="1">
    <location>
        <begin position="770"/>
        <end position="788"/>
    </location>
</feature>
<accession>A0A7J7EP15</accession>
<dbReference type="InterPro" id="IPR036202">
    <property type="entry name" value="TopoI_DNA-bd_euk_N_sf"/>
</dbReference>
<dbReference type="PANTHER" id="PTHR10290">
    <property type="entry name" value="DNA TOPOISOMERASE I"/>
    <property type="match status" value="1"/>
</dbReference>
<feature type="compositionally biased region" description="Basic and acidic residues" evidence="1">
    <location>
        <begin position="789"/>
        <end position="799"/>
    </location>
</feature>
<protein>
    <recommendedName>
        <fullName evidence="2">DNA topoisomerase I DNA binding eukaryotic-type domain-containing protein</fullName>
    </recommendedName>
</protein>
<dbReference type="InterPro" id="IPR051062">
    <property type="entry name" value="Topoisomerase_IB"/>
</dbReference>
<dbReference type="Gene3D" id="1.10.10.41">
    <property type="entry name" value="Yeast DNA topoisomerase - domain 1"/>
    <property type="match status" value="1"/>
</dbReference>
<dbReference type="InterPro" id="IPR013030">
    <property type="entry name" value="DNA_topo_DNA_db_N_dom2"/>
</dbReference>
<feature type="region of interest" description="Disordered" evidence="1">
    <location>
        <begin position="170"/>
        <end position="191"/>
    </location>
</feature>
<feature type="compositionally biased region" description="Basic and acidic residues" evidence="1">
    <location>
        <begin position="911"/>
        <end position="963"/>
    </location>
</feature>
<feature type="compositionally biased region" description="Polar residues" evidence="1">
    <location>
        <begin position="477"/>
        <end position="490"/>
    </location>
</feature>
<feature type="compositionally biased region" description="Basic and acidic residues" evidence="1">
    <location>
        <begin position="1034"/>
        <end position="1057"/>
    </location>
</feature>
<gene>
    <name evidence="3" type="ORF">HPG69_017434</name>
</gene>
<dbReference type="EMBL" id="JACDTQ010002544">
    <property type="protein sequence ID" value="KAF5917542.1"/>
    <property type="molecule type" value="Genomic_DNA"/>
</dbReference>
<feature type="region of interest" description="Disordered" evidence="1">
    <location>
        <begin position="309"/>
        <end position="537"/>
    </location>
</feature>
<evidence type="ECO:0000313" key="3">
    <source>
        <dbReference type="EMBL" id="KAF5917542.1"/>
    </source>
</evidence>
<dbReference type="GO" id="GO:0006260">
    <property type="term" value="P:DNA replication"/>
    <property type="evidence" value="ECO:0007669"/>
    <property type="project" value="TreeGrafter"/>
</dbReference>
<feature type="domain" description="DNA topoisomerase I DNA binding eukaryotic-type" evidence="2">
    <location>
        <begin position="1070"/>
        <end position="1100"/>
    </location>
</feature>
<dbReference type="GO" id="GO:0005730">
    <property type="term" value="C:nucleolus"/>
    <property type="evidence" value="ECO:0007669"/>
    <property type="project" value="TreeGrafter"/>
</dbReference>
<feature type="compositionally biased region" description="Low complexity" evidence="1">
    <location>
        <begin position="177"/>
        <end position="187"/>
    </location>
</feature>
<name>A0A7J7EP15_DICBM</name>
<dbReference type="Proteomes" id="UP000551758">
    <property type="component" value="Unassembled WGS sequence"/>
</dbReference>
<sequence length="1119" mass="123670">MATCQALPSSLPIILGSRDLTGLRPLHPMHQHGVSPCETLDLWTSTDPSDGPGMLAWLPALGILLPGQGRPAYTGRLFRPLERREGKSPGLKLRESKAQSEFSAGGQADMGASPTCELYDRGQRLSITAPENSKTQMWVPQVLEEKVVVEKILLKRSKRRHISSARAWSGPAAAFKGPPRGRAAGHGPEAESPLRLRTAYQRDPEFREKAPGEEGKVAEGGRPWEESASYANHRRERGLGAGLSMQSRVRLRKREGAGPATLGLFPRVSDVADVPFKSGRAGAVGRNANLGCYTTAGSVSAAATAAASAVPGISGPPPPPLTHASGSLPEPPSACTGRSRPSASRRRPSPPGALAAPADMSGDHLHNDSQVRPGPAQAPDPRRRPWPRRRPGRFDRPEPPAGGGRPEEIGSLDPRRKPPSYNSGGWLPPQAARGPLHPWGRGIEGDFRLNGECAPDPEPPSRRPPTPRPARAGQRTDMASQRLSPGSSLTGPIVPIGPPLDPLSGDPSAPRSRPSPEGATETPRRPPPGLGRPFRARIPPGKVALSTMLMIGIMALKRKPPSLDVNAYVHYRSLTTFAILSAQNLLRYLPAIFTFMSGCIVSSSCCLTSEMKQECLRELIIPSLPGNGPCISSTVDSDTLDKESPLVELVIRCIKQRISTLDTFMARQGTDSAPCACLLKQQRDPIEIETENEISSMSIIASGRYLVLIIVQRTKKQQGKRAKDSSLLPRSDYPNSLEECAHKLSNRAALLSLLKNSSGAEKQKILPSYSHKHKDKHKDREHRHKEHKKDKEKDREKSKHSNRGHGFPPSTALNLSRLSHRNLLWFHWVQPQESAALRNGQGQQMPSWGRRKILFFPGFLLPSPYFHPFSHPSAKCLRGTLVSLPCCVLGSNKSEIKGFAISTLKIVEHKDSEKKHKEKEKTKHKDGSSEKHKDKHKDRDKEKRKEEKVRASGDAKIKKEKENGFSSPPRIKDEPEDDGYFAPPKEDIKPLKRPRDEDDADYKPKKIKTEDIKKEKKRKPEEEEDGKLKKPKNKDKDKKVPEPDSKKKKPKKEEEQKWKWWEEERYPEGIKWKFLEHKGPVFAPPYEPLPENVKFYYDGEGSSGVYLILKGPFGAEEVP</sequence>
<feature type="compositionally biased region" description="Basic and acidic residues" evidence="1">
    <location>
        <begin position="405"/>
        <end position="416"/>
    </location>
</feature>
<organism evidence="3 4">
    <name type="scientific">Diceros bicornis minor</name>
    <name type="common">South-central black rhinoceros</name>
    <dbReference type="NCBI Taxonomy" id="77932"/>
    <lineage>
        <taxon>Eukaryota</taxon>
        <taxon>Metazoa</taxon>
        <taxon>Chordata</taxon>
        <taxon>Craniata</taxon>
        <taxon>Vertebrata</taxon>
        <taxon>Euteleostomi</taxon>
        <taxon>Mammalia</taxon>
        <taxon>Eutheria</taxon>
        <taxon>Laurasiatheria</taxon>
        <taxon>Perissodactyla</taxon>
        <taxon>Rhinocerotidae</taxon>
        <taxon>Diceros</taxon>
    </lineage>
</organism>
<feature type="region of interest" description="Disordered" evidence="1">
    <location>
        <begin position="911"/>
        <end position="1057"/>
    </location>
</feature>
<evidence type="ECO:0000259" key="2">
    <source>
        <dbReference type="Pfam" id="PF02919"/>
    </source>
</evidence>
<dbReference type="GO" id="GO:0005694">
    <property type="term" value="C:chromosome"/>
    <property type="evidence" value="ECO:0007669"/>
    <property type="project" value="InterPro"/>
</dbReference>
<dbReference type="SUPFAM" id="SSF56741">
    <property type="entry name" value="Eukaryotic DNA topoisomerase I, N-terminal DNA-binding fragment"/>
    <property type="match status" value="1"/>
</dbReference>
<dbReference type="Gene3D" id="2.170.11.10">
    <property type="entry name" value="DNA Topoisomerase I, domain 2"/>
    <property type="match status" value="1"/>
</dbReference>
<keyword evidence="4" id="KW-1185">Reference proteome</keyword>
<reference evidence="3 4" key="1">
    <citation type="journal article" date="2020" name="Mol. Biol. Evol.">
        <title>Interspecific Gene Flow and the Evolution of Specialization in Black and White Rhinoceros.</title>
        <authorList>
            <person name="Moodley Y."/>
            <person name="Westbury M.V."/>
            <person name="Russo I.M."/>
            <person name="Gopalakrishnan S."/>
            <person name="Rakotoarivelo A."/>
            <person name="Olsen R.A."/>
            <person name="Prost S."/>
            <person name="Tunstall T."/>
            <person name="Ryder O.A."/>
            <person name="Dalen L."/>
            <person name="Bruford M.W."/>
        </authorList>
    </citation>
    <scope>NUCLEOTIDE SEQUENCE [LARGE SCALE GENOMIC DNA]</scope>
    <source>
        <strain evidence="3">SBR-YM</strain>
        <tissue evidence="3">Skin</tissue>
    </source>
</reference>
<proteinExistence type="predicted"/>
<dbReference type="Pfam" id="PF02919">
    <property type="entry name" value="Topoisom_I_N"/>
    <property type="match status" value="1"/>
</dbReference>
<comment type="caution">
    <text evidence="3">The sequence shown here is derived from an EMBL/GenBank/DDBJ whole genome shotgun (WGS) entry which is preliminary data.</text>
</comment>
<dbReference type="GO" id="GO:0006265">
    <property type="term" value="P:DNA topological change"/>
    <property type="evidence" value="ECO:0007669"/>
    <property type="project" value="InterPro"/>
</dbReference>
<dbReference type="InterPro" id="IPR008336">
    <property type="entry name" value="TopoI_DNA-bd_euk"/>
</dbReference>
<feature type="compositionally biased region" description="Basic and acidic residues" evidence="1">
    <location>
        <begin position="984"/>
        <end position="1021"/>
    </location>
</feature>
<dbReference type="PANTHER" id="PTHR10290:SF5">
    <property type="entry name" value="DNA TOPOISOMERASE 1"/>
    <property type="match status" value="1"/>
</dbReference>
<dbReference type="GO" id="GO:0007059">
    <property type="term" value="P:chromosome segregation"/>
    <property type="evidence" value="ECO:0007669"/>
    <property type="project" value="TreeGrafter"/>
</dbReference>
<dbReference type="InterPro" id="IPR013034">
    <property type="entry name" value="DNA_topo_DNA_db_N_dom1"/>
</dbReference>
<dbReference type="GO" id="GO:0003917">
    <property type="term" value="F:DNA topoisomerase type I (single strand cut, ATP-independent) activity"/>
    <property type="evidence" value="ECO:0007669"/>
    <property type="project" value="InterPro"/>
</dbReference>
<dbReference type="AlphaFoldDB" id="A0A7J7EP15"/>